<comment type="caution">
    <text evidence="5">The sequence shown here is derived from an EMBL/GenBank/DDBJ whole genome shotgun (WGS) entry which is preliminary data.</text>
</comment>
<proteinExistence type="predicted"/>
<dbReference type="Pfam" id="PF03477">
    <property type="entry name" value="ATP-cone"/>
    <property type="match status" value="1"/>
</dbReference>
<dbReference type="Proteomes" id="UP000229381">
    <property type="component" value="Unassembled WGS sequence"/>
</dbReference>
<protein>
    <recommendedName>
        <fullName evidence="4">ATP-cone domain-containing protein</fullName>
    </recommendedName>
</protein>
<dbReference type="GO" id="GO:0008270">
    <property type="term" value="F:zinc ion binding"/>
    <property type="evidence" value="ECO:0007669"/>
    <property type="project" value="InterPro"/>
</dbReference>
<accession>A0A2H0MPS2</accession>
<keyword evidence="1 3" id="KW-0547">Nucleotide-binding</keyword>
<sequence>MASLVVKKDGSKEPFQAEKIENAIRAAAQRTDLSEERTNEVVKQVSAGVLQLAAAKEEIATSELREKVLGDLDKVEPSVSVAWREYEAKKGE</sequence>
<dbReference type="AlphaFoldDB" id="A0A2H0MPS2"/>
<dbReference type="PANTHER" id="PTHR30455:SF2">
    <property type="entry name" value="TRANSCRIPTIONAL REPRESSOR NRDR"/>
    <property type="match status" value="1"/>
</dbReference>
<feature type="domain" description="ATP-cone" evidence="4">
    <location>
        <begin position="3"/>
        <end position="92"/>
    </location>
</feature>
<dbReference type="PANTHER" id="PTHR30455">
    <property type="entry name" value="TRANSCRIPTIONAL REPRESSOR NRDR"/>
    <property type="match status" value="1"/>
</dbReference>
<evidence type="ECO:0000256" key="2">
    <source>
        <dbReference type="ARBA" id="ARBA00022840"/>
    </source>
</evidence>
<dbReference type="GO" id="GO:0005524">
    <property type="term" value="F:ATP binding"/>
    <property type="evidence" value="ECO:0007669"/>
    <property type="project" value="UniProtKB-UniRule"/>
</dbReference>
<keyword evidence="2 3" id="KW-0067">ATP-binding</keyword>
<evidence type="ECO:0000313" key="5">
    <source>
        <dbReference type="EMBL" id="PIQ98650.1"/>
    </source>
</evidence>
<name>A0A2H0MPS2_9BACT</name>
<dbReference type="EMBL" id="PCWI01000003">
    <property type="protein sequence ID" value="PIQ98650.1"/>
    <property type="molecule type" value="Genomic_DNA"/>
</dbReference>
<evidence type="ECO:0000256" key="1">
    <source>
        <dbReference type="ARBA" id="ARBA00022741"/>
    </source>
</evidence>
<dbReference type="InterPro" id="IPR003796">
    <property type="entry name" value="RNR_NrdR-like"/>
</dbReference>
<evidence type="ECO:0000313" key="6">
    <source>
        <dbReference type="Proteomes" id="UP000229381"/>
    </source>
</evidence>
<gene>
    <name evidence="5" type="ORF">COV64_00100</name>
</gene>
<dbReference type="PROSITE" id="PS51161">
    <property type="entry name" value="ATP_CONE"/>
    <property type="match status" value="1"/>
</dbReference>
<dbReference type="InterPro" id="IPR005144">
    <property type="entry name" value="ATP-cone_dom"/>
</dbReference>
<evidence type="ECO:0000256" key="3">
    <source>
        <dbReference type="PROSITE-ProRule" id="PRU00492"/>
    </source>
</evidence>
<evidence type="ECO:0000259" key="4">
    <source>
        <dbReference type="PROSITE" id="PS51161"/>
    </source>
</evidence>
<dbReference type="GO" id="GO:0045892">
    <property type="term" value="P:negative regulation of DNA-templated transcription"/>
    <property type="evidence" value="ECO:0007669"/>
    <property type="project" value="InterPro"/>
</dbReference>
<organism evidence="5 6">
    <name type="scientific">Candidatus Nealsonbacteria bacterium CG11_big_fil_rev_8_21_14_0_20_39_9</name>
    <dbReference type="NCBI Taxonomy" id="1974715"/>
    <lineage>
        <taxon>Bacteria</taxon>
        <taxon>Candidatus Nealsoniibacteriota</taxon>
    </lineage>
</organism>
<reference evidence="5 6" key="1">
    <citation type="submission" date="2017-09" db="EMBL/GenBank/DDBJ databases">
        <title>Depth-based differentiation of microbial function through sediment-hosted aquifers and enrichment of novel symbionts in the deep terrestrial subsurface.</title>
        <authorList>
            <person name="Probst A.J."/>
            <person name="Ladd B."/>
            <person name="Jarett J.K."/>
            <person name="Geller-Mcgrath D.E."/>
            <person name="Sieber C.M."/>
            <person name="Emerson J.B."/>
            <person name="Anantharaman K."/>
            <person name="Thomas B.C."/>
            <person name="Malmstrom R."/>
            <person name="Stieglmeier M."/>
            <person name="Klingl A."/>
            <person name="Woyke T."/>
            <person name="Ryan C.M."/>
            <person name="Banfield J.F."/>
        </authorList>
    </citation>
    <scope>NUCLEOTIDE SEQUENCE [LARGE SCALE GENOMIC DNA]</scope>
    <source>
        <strain evidence="5">CG11_big_fil_rev_8_21_14_0_20_39_9</strain>
    </source>
</reference>